<dbReference type="Proteomes" id="UP001244341">
    <property type="component" value="Chromosome 3b"/>
</dbReference>
<keyword evidence="1" id="KW-0472">Membrane</keyword>
<evidence type="ECO:0000313" key="2">
    <source>
        <dbReference type="EMBL" id="WIA11442.1"/>
    </source>
</evidence>
<proteinExistence type="predicted"/>
<reference evidence="2 3" key="1">
    <citation type="submission" date="2023-05" db="EMBL/GenBank/DDBJ databases">
        <title>A 100% complete, gapless, phased diploid assembly of the Scenedesmus obliquus UTEX 3031 genome.</title>
        <authorList>
            <person name="Biondi T.C."/>
            <person name="Hanschen E.R."/>
            <person name="Kwon T."/>
            <person name="Eng W."/>
            <person name="Kruse C.P.S."/>
            <person name="Koehler S.I."/>
            <person name="Kunde Y."/>
            <person name="Gleasner C.D."/>
            <person name="You Mak K.T."/>
            <person name="Polle J."/>
            <person name="Hovde B.T."/>
            <person name="Starkenburg S.R."/>
        </authorList>
    </citation>
    <scope>NUCLEOTIDE SEQUENCE [LARGE SCALE GENOMIC DNA]</scope>
    <source>
        <strain evidence="2 3">DOE0152z</strain>
    </source>
</reference>
<sequence>MAGGAGGAAAVVDWQGPLRDMFSFTVLLSVFIGCEPGAAAAAAVSAAGAGLALVESSFQPLQALPGVSASQQLLLLLSSGLMVPRALLQCELMWFTGTARAAATITAMCLALLATCTVLQCGWLYMKGAGAAEAGG</sequence>
<accession>A0ABY8TR16</accession>
<gene>
    <name evidence="2" type="ORF">OEZ85_011559</name>
</gene>
<dbReference type="EMBL" id="CP126210">
    <property type="protein sequence ID" value="WIA11442.1"/>
    <property type="molecule type" value="Genomic_DNA"/>
</dbReference>
<feature type="transmembrane region" description="Helical" evidence="1">
    <location>
        <begin position="21"/>
        <end position="54"/>
    </location>
</feature>
<keyword evidence="1" id="KW-1133">Transmembrane helix</keyword>
<evidence type="ECO:0000256" key="1">
    <source>
        <dbReference type="SAM" id="Phobius"/>
    </source>
</evidence>
<protein>
    <submittedName>
        <fullName evidence="2">Uncharacterized protein</fullName>
    </submittedName>
</protein>
<keyword evidence="1" id="KW-0812">Transmembrane</keyword>
<organism evidence="2 3">
    <name type="scientific">Tetradesmus obliquus</name>
    <name type="common">Green alga</name>
    <name type="synonym">Acutodesmus obliquus</name>
    <dbReference type="NCBI Taxonomy" id="3088"/>
    <lineage>
        <taxon>Eukaryota</taxon>
        <taxon>Viridiplantae</taxon>
        <taxon>Chlorophyta</taxon>
        <taxon>core chlorophytes</taxon>
        <taxon>Chlorophyceae</taxon>
        <taxon>CS clade</taxon>
        <taxon>Sphaeropleales</taxon>
        <taxon>Scenedesmaceae</taxon>
        <taxon>Tetradesmus</taxon>
    </lineage>
</organism>
<keyword evidence="3" id="KW-1185">Reference proteome</keyword>
<name>A0ABY8TR16_TETOB</name>
<feature type="transmembrane region" description="Helical" evidence="1">
    <location>
        <begin position="101"/>
        <end position="126"/>
    </location>
</feature>
<evidence type="ECO:0000313" key="3">
    <source>
        <dbReference type="Proteomes" id="UP001244341"/>
    </source>
</evidence>